<evidence type="ECO:0000256" key="3">
    <source>
        <dbReference type="ARBA" id="ARBA00023125"/>
    </source>
</evidence>
<dbReference type="Proteomes" id="UP000183071">
    <property type="component" value="Unassembled WGS sequence"/>
</dbReference>
<evidence type="ECO:0000313" key="8">
    <source>
        <dbReference type="Proteomes" id="UP000183071"/>
    </source>
</evidence>
<dbReference type="AlphaFoldDB" id="A0A0M9CGV6"/>
<dbReference type="OrthoDB" id="9816225at2"/>
<dbReference type="PANTHER" id="PTHR30408">
    <property type="entry name" value="TYPE-1 RESTRICTION ENZYME ECOKI SPECIFICITY PROTEIN"/>
    <property type="match status" value="1"/>
</dbReference>
<evidence type="ECO:0000259" key="4">
    <source>
        <dbReference type="Pfam" id="PF01420"/>
    </source>
</evidence>
<dbReference type="Gene3D" id="3.90.220.20">
    <property type="entry name" value="DNA methylase specificity domains"/>
    <property type="match status" value="2"/>
</dbReference>
<evidence type="ECO:0000313" key="5">
    <source>
        <dbReference type="EMBL" id="KOY51695.1"/>
    </source>
</evidence>
<accession>A0A0M9CGV6</accession>
<organism evidence="5 7">
    <name type="scientific">Polaribacter dokdonensis DSW-5</name>
    <dbReference type="NCBI Taxonomy" id="1300348"/>
    <lineage>
        <taxon>Bacteria</taxon>
        <taxon>Pseudomonadati</taxon>
        <taxon>Bacteroidota</taxon>
        <taxon>Flavobacteriia</taxon>
        <taxon>Flavobacteriales</taxon>
        <taxon>Flavobacteriaceae</taxon>
    </lineage>
</organism>
<dbReference type="Proteomes" id="UP000037716">
    <property type="component" value="Unassembled WGS sequence"/>
</dbReference>
<dbReference type="EMBL" id="LGBR01000001">
    <property type="protein sequence ID" value="KOY51695.1"/>
    <property type="molecule type" value="Genomic_DNA"/>
</dbReference>
<dbReference type="InterPro" id="IPR000055">
    <property type="entry name" value="Restrct_endonuc_typeI_TRD"/>
</dbReference>
<gene>
    <name evidence="5" type="ORF">I602_1255</name>
    <name evidence="6" type="ORF">SAMN05444353_0516</name>
</gene>
<dbReference type="GO" id="GO:0009307">
    <property type="term" value="P:DNA restriction-modification system"/>
    <property type="evidence" value="ECO:0007669"/>
    <property type="project" value="UniProtKB-KW"/>
</dbReference>
<reference evidence="6 8" key="2">
    <citation type="submission" date="2016-10" db="EMBL/GenBank/DDBJ databases">
        <authorList>
            <person name="Varghese N."/>
            <person name="Submissions S."/>
        </authorList>
    </citation>
    <scope>NUCLEOTIDE SEQUENCE [LARGE SCALE GENOMIC DNA]</scope>
    <source>
        <strain evidence="6 8">DSW-5</strain>
    </source>
</reference>
<keyword evidence="3" id="KW-0238">DNA-binding</keyword>
<dbReference type="STRING" id="1300348.I602_1255"/>
<proteinExistence type="inferred from homology"/>
<evidence type="ECO:0000256" key="2">
    <source>
        <dbReference type="ARBA" id="ARBA00022747"/>
    </source>
</evidence>
<name>A0A0M9CGV6_9FLAO</name>
<evidence type="ECO:0000256" key="1">
    <source>
        <dbReference type="ARBA" id="ARBA00010923"/>
    </source>
</evidence>
<dbReference type="CDD" id="cd17262">
    <property type="entry name" value="RMtype1_S_Aco12261I-TRD2-CR2"/>
    <property type="match status" value="1"/>
</dbReference>
<dbReference type="PATRIC" id="fig|1300348.6.peg.1254"/>
<dbReference type="SUPFAM" id="SSF116734">
    <property type="entry name" value="DNA methylase specificity domain"/>
    <property type="match status" value="2"/>
</dbReference>
<protein>
    <submittedName>
        <fullName evidence="6">Type I restriction enzyme, S subunit</fullName>
    </submittedName>
    <submittedName>
        <fullName evidence="5">Type I restriction-modification system, S subunit</fullName>
    </submittedName>
</protein>
<dbReference type="InterPro" id="IPR044946">
    <property type="entry name" value="Restrct_endonuc_typeI_TRD_sf"/>
</dbReference>
<feature type="domain" description="Type I restriction modification DNA specificity" evidence="4">
    <location>
        <begin position="8"/>
        <end position="173"/>
    </location>
</feature>
<keyword evidence="2" id="KW-0680">Restriction system</keyword>
<reference evidence="5 7" key="1">
    <citation type="submission" date="2015-07" db="EMBL/GenBank/DDBJ databases">
        <title>Genome of Polaribacter dokdonenesis DSW-5, isolated from seawater off Dokdo in Korea.</title>
        <authorList>
            <person name="Yoon K."/>
            <person name="Song J.Y."/>
            <person name="Kim J.F."/>
        </authorList>
    </citation>
    <scope>NUCLEOTIDE SEQUENCE [LARGE SCALE GENOMIC DNA]</scope>
    <source>
        <strain evidence="5 7">DSW-5</strain>
    </source>
</reference>
<dbReference type="Pfam" id="PF01420">
    <property type="entry name" value="Methylase_S"/>
    <property type="match status" value="1"/>
</dbReference>
<dbReference type="InterPro" id="IPR052021">
    <property type="entry name" value="Type-I_RS_S_subunit"/>
</dbReference>
<sequence length="397" mass="45539">MGVENNIPKGWEVINLGELIDIYNHKRIPLSTKTRSKRKGDYPYYGASNIVDYIDDYIFDGEFLLISEDGENLNTRNTPIAFIAKGKFWVNNHAHITKGKSEHLTKYLELYFKKLNVSGFITGAVQPKLSKGNLVDIPILISKSTKEQKAIAKVLTAFDDKIALLQAQNKTLETMAQTIFKEWFGKYQIGDELPEGWRVDTLENVSNEITRGFTTKYVEKSNLINLNQKVNKGRYLEKQHFKYYADDTIVPENKFIKKHDILLNSLGQGTLGRVHFYTEETVNVVADQHISILRFEKELSFYIYQVLASKTGQFRLENEITGSTGMLMLNVGKVRNFEVIMPNKVLLQKFTDMVMPFYEKLAINNSQIQSLKKTRDTLLPKLMSGQVRVKNLNTITS</sequence>
<evidence type="ECO:0000313" key="7">
    <source>
        <dbReference type="Proteomes" id="UP000037716"/>
    </source>
</evidence>
<comment type="similarity">
    <text evidence="1">Belongs to the type-I restriction system S methylase family.</text>
</comment>
<dbReference type="PANTHER" id="PTHR30408:SF13">
    <property type="entry name" value="TYPE I RESTRICTION ENZYME HINDI SPECIFICITY SUBUNIT"/>
    <property type="match status" value="1"/>
</dbReference>
<keyword evidence="8" id="KW-1185">Reference proteome</keyword>
<evidence type="ECO:0000313" key="6">
    <source>
        <dbReference type="EMBL" id="SEE05324.1"/>
    </source>
</evidence>
<dbReference type="RefSeq" id="WP_074613509.1">
    <property type="nucleotide sequence ID" value="NZ_FNUE01000001.1"/>
</dbReference>
<comment type="caution">
    <text evidence="5">The sequence shown here is derived from an EMBL/GenBank/DDBJ whole genome shotgun (WGS) entry which is preliminary data.</text>
</comment>
<dbReference type="GO" id="GO:0003677">
    <property type="term" value="F:DNA binding"/>
    <property type="evidence" value="ECO:0007669"/>
    <property type="project" value="UniProtKB-KW"/>
</dbReference>
<dbReference type="EMBL" id="FNUE01000001">
    <property type="protein sequence ID" value="SEE05324.1"/>
    <property type="molecule type" value="Genomic_DNA"/>
</dbReference>